<evidence type="ECO:0000313" key="1">
    <source>
        <dbReference type="EMBL" id="MDR7086694.1"/>
    </source>
</evidence>
<dbReference type="Proteomes" id="UP001257739">
    <property type="component" value="Unassembled WGS sequence"/>
</dbReference>
<sequence>MSNHQEQIIAAAVGKVAEPILGAAFAKPRGATTAAIGGGVITGAIGAKKVGDQTKGAEAAGIVLGNPGAVAVTATSLVTMQVKVSMMGQIKEIAEVLSSVPLAEIDSLEVKRMGAAGVMEISSHGSTFKLEGKAGDMKEFASTFDRAKASG</sequence>
<evidence type="ECO:0000313" key="2">
    <source>
        <dbReference type="Proteomes" id="UP001257739"/>
    </source>
</evidence>
<organism evidence="1 2">
    <name type="scientific">Aeromicrobium panaciterrae</name>
    <dbReference type="NCBI Taxonomy" id="363861"/>
    <lineage>
        <taxon>Bacteria</taxon>
        <taxon>Bacillati</taxon>
        <taxon>Actinomycetota</taxon>
        <taxon>Actinomycetes</taxon>
        <taxon>Propionibacteriales</taxon>
        <taxon>Nocardioidaceae</taxon>
        <taxon>Aeromicrobium</taxon>
    </lineage>
</organism>
<dbReference type="RefSeq" id="WP_309969034.1">
    <property type="nucleotide sequence ID" value="NZ_JAVDWH010000001.1"/>
</dbReference>
<proteinExistence type="predicted"/>
<dbReference type="EMBL" id="JAVDWH010000001">
    <property type="protein sequence ID" value="MDR7086694.1"/>
    <property type="molecule type" value="Genomic_DNA"/>
</dbReference>
<gene>
    <name evidence="1" type="ORF">J2X11_001533</name>
</gene>
<keyword evidence="2" id="KW-1185">Reference proteome</keyword>
<comment type="caution">
    <text evidence="1">The sequence shown here is derived from an EMBL/GenBank/DDBJ whole genome shotgun (WGS) entry which is preliminary data.</text>
</comment>
<accession>A0ABU1UND2</accession>
<name>A0ABU1UND2_9ACTN</name>
<reference evidence="1 2" key="1">
    <citation type="submission" date="2023-07" db="EMBL/GenBank/DDBJ databases">
        <title>Sorghum-associated microbial communities from plants grown in Nebraska, USA.</title>
        <authorList>
            <person name="Schachtman D."/>
        </authorList>
    </citation>
    <scope>NUCLEOTIDE SEQUENCE [LARGE SCALE GENOMIC DNA]</scope>
    <source>
        <strain evidence="1 2">BE248</strain>
    </source>
</reference>
<protein>
    <submittedName>
        <fullName evidence="1">Uncharacterized protein</fullName>
    </submittedName>
</protein>